<dbReference type="InterPro" id="IPR011009">
    <property type="entry name" value="Kinase-like_dom_sf"/>
</dbReference>
<name>A0A919TRI3_9ACTN</name>
<dbReference type="Proteomes" id="UP000623608">
    <property type="component" value="Unassembled WGS sequence"/>
</dbReference>
<accession>A0A919TRI3</accession>
<evidence type="ECO:0000259" key="1">
    <source>
        <dbReference type="Pfam" id="PF01636"/>
    </source>
</evidence>
<evidence type="ECO:0000313" key="3">
    <source>
        <dbReference type="Proteomes" id="UP000623608"/>
    </source>
</evidence>
<dbReference type="Gene3D" id="3.90.1200.10">
    <property type="match status" value="1"/>
</dbReference>
<sequence>MMDLEPFAAGREADVFALDGGRVLRRYRTGMDVRREAEVMAYVGGLGYPVPEVYAADGTDLVMERLDGPTLAEAALIGELSIPDGVAILADLLRRLHELPARGSGGGGSGSGSGSGSGDTIVHLDLHPENVLLTRRGPVVIDWCNAGDGVGDLDTALSALILAQVAIGSIEHSLGAAAGTMVDLFLELAPGDPIRLLDEAAAFRRQQLTMSPDELAMIDTAVARVRAAA</sequence>
<proteinExistence type="predicted"/>
<dbReference type="InterPro" id="IPR002575">
    <property type="entry name" value="Aminoglycoside_PTrfase"/>
</dbReference>
<gene>
    <name evidence="2" type="ORF">Ate02nite_11400</name>
</gene>
<dbReference type="SUPFAM" id="SSF56112">
    <property type="entry name" value="Protein kinase-like (PK-like)"/>
    <property type="match status" value="1"/>
</dbReference>
<dbReference type="EMBL" id="BOMY01000008">
    <property type="protein sequence ID" value="GIF18410.1"/>
    <property type="molecule type" value="Genomic_DNA"/>
</dbReference>
<protein>
    <recommendedName>
        <fullName evidence="1">Aminoglycoside phosphotransferase domain-containing protein</fullName>
    </recommendedName>
</protein>
<feature type="domain" description="Aminoglycoside phosphotransferase" evidence="1">
    <location>
        <begin position="3"/>
        <end position="103"/>
    </location>
</feature>
<evidence type="ECO:0000313" key="2">
    <source>
        <dbReference type="EMBL" id="GIF18410.1"/>
    </source>
</evidence>
<comment type="caution">
    <text evidence="2">The sequence shown here is derived from an EMBL/GenBank/DDBJ whole genome shotgun (WGS) entry which is preliminary data.</text>
</comment>
<reference evidence="2" key="1">
    <citation type="submission" date="2021-01" db="EMBL/GenBank/DDBJ databases">
        <title>Whole genome shotgun sequence of Actinoplanes tereljensis NBRC 105297.</title>
        <authorList>
            <person name="Komaki H."/>
            <person name="Tamura T."/>
        </authorList>
    </citation>
    <scope>NUCLEOTIDE SEQUENCE</scope>
    <source>
        <strain evidence="2">NBRC 105297</strain>
    </source>
</reference>
<dbReference type="AlphaFoldDB" id="A0A919TRI3"/>
<keyword evidence="3" id="KW-1185">Reference proteome</keyword>
<organism evidence="2 3">
    <name type="scientific">Paractinoplanes tereljensis</name>
    <dbReference type="NCBI Taxonomy" id="571912"/>
    <lineage>
        <taxon>Bacteria</taxon>
        <taxon>Bacillati</taxon>
        <taxon>Actinomycetota</taxon>
        <taxon>Actinomycetes</taxon>
        <taxon>Micromonosporales</taxon>
        <taxon>Micromonosporaceae</taxon>
        <taxon>Paractinoplanes</taxon>
    </lineage>
</organism>
<dbReference type="Pfam" id="PF01636">
    <property type="entry name" value="APH"/>
    <property type="match status" value="1"/>
</dbReference>